<reference evidence="1" key="1">
    <citation type="submission" date="2019-12" db="EMBL/GenBank/DDBJ databases">
        <title>Genome sequencing and annotation of Brassica cretica.</title>
        <authorList>
            <person name="Studholme D.J."/>
            <person name="Sarris P."/>
        </authorList>
    </citation>
    <scope>NUCLEOTIDE SEQUENCE</scope>
    <source>
        <strain evidence="1">PFS-109/04</strain>
        <tissue evidence="1">Leaf</tissue>
    </source>
</reference>
<proteinExistence type="predicted"/>
<sequence length="124" mass="14158">MSWIEGFPEVCAAHVALFAFFLRKETPDVPSPMFLPPLVFLLFPTRTEGYWRLERGDFIVVGVTPRVFFLIFSSLGTKNHCLDEFVDFHHVLAPVVPSQSAGWVVRHNLGFSLPECVFYYTSFA</sequence>
<evidence type="ECO:0000313" key="2">
    <source>
        <dbReference type="Proteomes" id="UP000712600"/>
    </source>
</evidence>
<dbReference type="AlphaFoldDB" id="A0A8S9SQY1"/>
<gene>
    <name evidence="1" type="ORF">F2Q69_00033786</name>
</gene>
<protein>
    <submittedName>
        <fullName evidence="1">Uncharacterized protein</fullName>
    </submittedName>
</protein>
<organism evidence="1 2">
    <name type="scientific">Brassica cretica</name>
    <name type="common">Mustard</name>
    <dbReference type="NCBI Taxonomy" id="69181"/>
    <lineage>
        <taxon>Eukaryota</taxon>
        <taxon>Viridiplantae</taxon>
        <taxon>Streptophyta</taxon>
        <taxon>Embryophyta</taxon>
        <taxon>Tracheophyta</taxon>
        <taxon>Spermatophyta</taxon>
        <taxon>Magnoliopsida</taxon>
        <taxon>eudicotyledons</taxon>
        <taxon>Gunneridae</taxon>
        <taxon>Pentapetalae</taxon>
        <taxon>rosids</taxon>
        <taxon>malvids</taxon>
        <taxon>Brassicales</taxon>
        <taxon>Brassicaceae</taxon>
        <taxon>Brassiceae</taxon>
        <taxon>Brassica</taxon>
    </lineage>
</organism>
<dbReference type="EMBL" id="QGKX02000004">
    <property type="protein sequence ID" value="KAF3603367.1"/>
    <property type="molecule type" value="Genomic_DNA"/>
</dbReference>
<comment type="caution">
    <text evidence="1">The sequence shown here is derived from an EMBL/GenBank/DDBJ whole genome shotgun (WGS) entry which is preliminary data.</text>
</comment>
<accession>A0A8S9SQY1</accession>
<dbReference type="Proteomes" id="UP000712600">
    <property type="component" value="Unassembled WGS sequence"/>
</dbReference>
<evidence type="ECO:0000313" key="1">
    <source>
        <dbReference type="EMBL" id="KAF3603367.1"/>
    </source>
</evidence>
<name>A0A8S9SQY1_BRACR</name>